<evidence type="ECO:0000313" key="3">
    <source>
        <dbReference type="Proteomes" id="UP000586095"/>
    </source>
</evidence>
<gene>
    <name evidence="2" type="ORF">BJ960_000098</name>
</gene>
<feature type="transmembrane region" description="Helical" evidence="1">
    <location>
        <begin position="177"/>
        <end position="196"/>
    </location>
</feature>
<dbReference type="AlphaFoldDB" id="A0A852R0U2"/>
<keyword evidence="1" id="KW-1133">Transmembrane helix</keyword>
<organism evidence="2 3">
    <name type="scientific">Leucobacter aridicollis</name>
    <dbReference type="NCBI Taxonomy" id="283878"/>
    <lineage>
        <taxon>Bacteria</taxon>
        <taxon>Bacillati</taxon>
        <taxon>Actinomycetota</taxon>
        <taxon>Actinomycetes</taxon>
        <taxon>Micrococcales</taxon>
        <taxon>Microbacteriaceae</taxon>
        <taxon>Leucobacter</taxon>
    </lineage>
</organism>
<comment type="caution">
    <text evidence="2">The sequence shown here is derived from an EMBL/GenBank/DDBJ whole genome shotgun (WGS) entry which is preliminary data.</text>
</comment>
<protein>
    <submittedName>
        <fullName evidence="2">Uncharacterized protein</fullName>
    </submittedName>
</protein>
<dbReference type="RefSeq" id="WP_185985818.1">
    <property type="nucleotide sequence ID" value="NZ_BAAALZ010000003.1"/>
</dbReference>
<feature type="transmembrane region" description="Helical" evidence="1">
    <location>
        <begin position="202"/>
        <end position="228"/>
    </location>
</feature>
<evidence type="ECO:0000256" key="1">
    <source>
        <dbReference type="SAM" id="Phobius"/>
    </source>
</evidence>
<name>A0A852R0U2_9MICO</name>
<keyword evidence="3" id="KW-1185">Reference proteome</keyword>
<keyword evidence="1" id="KW-0472">Membrane</keyword>
<reference evidence="2 3" key="1">
    <citation type="submission" date="2020-07" db="EMBL/GenBank/DDBJ databases">
        <title>Sequencing the genomes of 1000 actinobacteria strains.</title>
        <authorList>
            <person name="Klenk H.-P."/>
        </authorList>
    </citation>
    <scope>NUCLEOTIDE SEQUENCE [LARGE SCALE GENOMIC DNA]</scope>
    <source>
        <strain evidence="2 3">DSM 17380</strain>
    </source>
</reference>
<feature type="transmembrane region" description="Helical" evidence="1">
    <location>
        <begin position="61"/>
        <end position="88"/>
    </location>
</feature>
<keyword evidence="1" id="KW-0812">Transmembrane</keyword>
<feature type="transmembrane region" description="Helical" evidence="1">
    <location>
        <begin position="100"/>
        <end position="125"/>
    </location>
</feature>
<feature type="transmembrane region" description="Helical" evidence="1">
    <location>
        <begin position="145"/>
        <end position="170"/>
    </location>
</feature>
<dbReference type="Proteomes" id="UP000586095">
    <property type="component" value="Unassembled WGS sequence"/>
</dbReference>
<proteinExistence type="predicted"/>
<evidence type="ECO:0000313" key="2">
    <source>
        <dbReference type="EMBL" id="NYD25295.1"/>
    </source>
</evidence>
<dbReference type="EMBL" id="JACCBD010000001">
    <property type="protein sequence ID" value="NYD25295.1"/>
    <property type="molecule type" value="Genomic_DNA"/>
</dbReference>
<feature type="transmembrane region" description="Helical" evidence="1">
    <location>
        <begin position="21"/>
        <end position="41"/>
    </location>
</feature>
<accession>A0A852R0U2</accession>
<sequence length="236" mass="25145">MNRVLKVTRLHMNKPGAMFSVPLQIVLVVLVVSALISLMLQRGGLDPASAEYVEGARWNQGMIWSLPGFLIYYGVQAIATTYPFALALGATRRAHVLGTALANVLLSLFIAAVMVALLGLELATGHWFIHLYALDVYLLGSGNPLALFITMFLITFVATSIGGFFGAVWVRFGSKGPTVAALGLALVLVVLLLIFVPQLGEIIAAITRPLLAGVGVGIAALAIFGTWLSMRRASVR</sequence>